<keyword evidence="8 11" id="KW-0472">Membrane</keyword>
<keyword evidence="4" id="KW-1003">Cell membrane</keyword>
<dbReference type="GO" id="GO:0004930">
    <property type="term" value="F:G protein-coupled receptor activity"/>
    <property type="evidence" value="ECO:0007669"/>
    <property type="project" value="UniProtKB-KW"/>
</dbReference>
<keyword evidence="7" id="KW-0297">G-protein coupled receptor</keyword>
<evidence type="ECO:0000256" key="8">
    <source>
        <dbReference type="ARBA" id="ARBA00023136"/>
    </source>
</evidence>
<feature type="non-terminal residue" evidence="12">
    <location>
        <position position="1"/>
    </location>
</feature>
<keyword evidence="5 11" id="KW-0812">Transmembrane</keyword>
<gene>
    <name evidence="12" type="ORF">Celaphus_00008816</name>
</gene>
<dbReference type="EMBL" id="MKHE01000001">
    <property type="protein sequence ID" value="OWK17749.1"/>
    <property type="molecule type" value="Genomic_DNA"/>
</dbReference>
<dbReference type="Pfam" id="PF13853">
    <property type="entry name" value="7tm_4"/>
    <property type="match status" value="1"/>
</dbReference>
<comment type="similarity">
    <text evidence="3">Belongs to the G-protein coupled receptor 1 family.</text>
</comment>
<keyword evidence="9" id="KW-0675">Receptor</keyword>
<keyword evidence="6 11" id="KW-1133">Transmembrane helix</keyword>
<evidence type="ECO:0000313" key="13">
    <source>
        <dbReference type="Proteomes" id="UP000242450"/>
    </source>
</evidence>
<feature type="transmembrane region" description="Helical" evidence="11">
    <location>
        <begin position="104"/>
        <end position="128"/>
    </location>
</feature>
<comment type="caution">
    <text evidence="12">The sequence shown here is derived from an EMBL/GenBank/DDBJ whole genome shotgun (WGS) entry which is preliminary data.</text>
</comment>
<feature type="non-terminal residue" evidence="12">
    <location>
        <position position="179"/>
    </location>
</feature>
<evidence type="ECO:0000256" key="4">
    <source>
        <dbReference type="ARBA" id="ARBA00022475"/>
    </source>
</evidence>
<evidence type="ECO:0000256" key="11">
    <source>
        <dbReference type="SAM" id="Phobius"/>
    </source>
</evidence>
<sequence length="179" mass="20061">TMYMVAGNVLIIMTIIANKILKLPMHFCLACLSNGIFQAILTFHLTFCRSNIINHFYCADPPLIMLACSQTQVKELALLISASFNHCNSFIIILITSAEGRHKAFFSCGSHITVETVYYGAIFCTYLRSPTGKNAEGSKIIAVFYTFVIPVLNPLIYSLRNNDVKQALKRVLQRNMVTK</sequence>
<evidence type="ECO:0000256" key="5">
    <source>
        <dbReference type="ARBA" id="ARBA00022692"/>
    </source>
</evidence>
<dbReference type="Gene3D" id="1.10.1220.70">
    <property type="match status" value="1"/>
</dbReference>
<evidence type="ECO:0000256" key="9">
    <source>
        <dbReference type="ARBA" id="ARBA00023170"/>
    </source>
</evidence>
<evidence type="ECO:0000256" key="10">
    <source>
        <dbReference type="ARBA" id="ARBA00023224"/>
    </source>
</evidence>
<evidence type="ECO:0000256" key="1">
    <source>
        <dbReference type="ARBA" id="ARBA00003929"/>
    </source>
</evidence>
<protein>
    <recommendedName>
        <fullName evidence="14">G-protein coupled receptors family 1 profile domain-containing protein</fullName>
    </recommendedName>
</protein>
<accession>A0A212DHP6</accession>
<dbReference type="OrthoDB" id="9707945at2759"/>
<dbReference type="Proteomes" id="UP000242450">
    <property type="component" value="Chromosome 1"/>
</dbReference>
<evidence type="ECO:0000256" key="6">
    <source>
        <dbReference type="ARBA" id="ARBA00022989"/>
    </source>
</evidence>
<name>A0A212DHP6_CEREH</name>
<dbReference type="PANTHER" id="PTHR48018">
    <property type="entry name" value="OLFACTORY RECEPTOR"/>
    <property type="match status" value="1"/>
</dbReference>
<dbReference type="PRINTS" id="PR00245">
    <property type="entry name" value="OLFACTORYR"/>
</dbReference>
<feature type="transmembrane region" description="Helical" evidence="11">
    <location>
        <begin position="140"/>
        <end position="159"/>
    </location>
</feature>
<keyword evidence="10" id="KW-0807">Transducer</keyword>
<dbReference type="GO" id="GO:0005886">
    <property type="term" value="C:plasma membrane"/>
    <property type="evidence" value="ECO:0007669"/>
    <property type="project" value="UniProtKB-SubCell"/>
</dbReference>
<dbReference type="AlphaFoldDB" id="A0A212DHP6"/>
<evidence type="ECO:0008006" key="14">
    <source>
        <dbReference type="Google" id="ProtNLM"/>
    </source>
</evidence>
<dbReference type="FunFam" id="1.10.1220.70:FF:000001">
    <property type="entry name" value="Olfactory receptor"/>
    <property type="match status" value="1"/>
</dbReference>
<dbReference type="InterPro" id="IPR000725">
    <property type="entry name" value="Olfact_rcpt"/>
</dbReference>
<reference evidence="12 13" key="1">
    <citation type="journal article" date="2018" name="Mol. Genet. Genomics">
        <title>The red deer Cervus elaphus genome CerEla1.0: sequencing, annotating, genes, and chromosomes.</title>
        <authorList>
            <person name="Bana N.A."/>
            <person name="Nyiri A."/>
            <person name="Nagy J."/>
            <person name="Frank K."/>
            <person name="Nagy T."/>
            <person name="Steger V."/>
            <person name="Schiller M."/>
            <person name="Lakatos P."/>
            <person name="Sugar L."/>
            <person name="Horn P."/>
            <person name="Barta E."/>
            <person name="Orosz L."/>
        </authorList>
    </citation>
    <scope>NUCLEOTIDE SEQUENCE [LARGE SCALE GENOMIC DNA]</scope>
    <source>
        <strain evidence="12">Hungarian</strain>
    </source>
</reference>
<evidence type="ECO:0000256" key="3">
    <source>
        <dbReference type="ARBA" id="ARBA00010663"/>
    </source>
</evidence>
<organism evidence="12 13">
    <name type="scientific">Cervus elaphus hippelaphus</name>
    <name type="common">European red deer</name>
    <dbReference type="NCBI Taxonomy" id="46360"/>
    <lineage>
        <taxon>Eukaryota</taxon>
        <taxon>Metazoa</taxon>
        <taxon>Chordata</taxon>
        <taxon>Craniata</taxon>
        <taxon>Vertebrata</taxon>
        <taxon>Euteleostomi</taxon>
        <taxon>Mammalia</taxon>
        <taxon>Eutheria</taxon>
        <taxon>Laurasiatheria</taxon>
        <taxon>Artiodactyla</taxon>
        <taxon>Ruminantia</taxon>
        <taxon>Pecora</taxon>
        <taxon>Cervidae</taxon>
        <taxon>Cervinae</taxon>
        <taxon>Cervus</taxon>
    </lineage>
</organism>
<dbReference type="GO" id="GO:0004984">
    <property type="term" value="F:olfactory receptor activity"/>
    <property type="evidence" value="ECO:0007669"/>
    <property type="project" value="InterPro"/>
</dbReference>
<evidence type="ECO:0000256" key="7">
    <source>
        <dbReference type="ARBA" id="ARBA00023040"/>
    </source>
</evidence>
<evidence type="ECO:0000313" key="12">
    <source>
        <dbReference type="EMBL" id="OWK17749.1"/>
    </source>
</evidence>
<keyword evidence="13" id="KW-1185">Reference proteome</keyword>
<evidence type="ECO:0000256" key="2">
    <source>
        <dbReference type="ARBA" id="ARBA00004651"/>
    </source>
</evidence>
<proteinExistence type="inferred from homology"/>
<comment type="subcellular location">
    <subcellularLocation>
        <location evidence="2">Cell membrane</location>
        <topology evidence="2">Multi-pass membrane protein</topology>
    </subcellularLocation>
</comment>
<dbReference type="SUPFAM" id="SSF81321">
    <property type="entry name" value="Family A G protein-coupled receptor-like"/>
    <property type="match status" value="1"/>
</dbReference>
<feature type="transmembrane region" description="Helical" evidence="11">
    <location>
        <begin position="76"/>
        <end position="98"/>
    </location>
</feature>
<comment type="function">
    <text evidence="1">Putative odorant or sperm cell receptor.</text>
</comment>